<name>A0A9D3WJ30_9ROSI</name>
<evidence type="ECO:0000259" key="1">
    <source>
        <dbReference type="Pfam" id="PF10536"/>
    </source>
</evidence>
<dbReference type="PANTHER" id="PTHR46033">
    <property type="entry name" value="PROTEIN MAIN-LIKE 2"/>
    <property type="match status" value="1"/>
</dbReference>
<evidence type="ECO:0000313" key="2">
    <source>
        <dbReference type="EMBL" id="KAH1130104.1"/>
    </source>
</evidence>
<comment type="caution">
    <text evidence="2">The sequence shown here is derived from an EMBL/GenBank/DDBJ whole genome shotgun (WGS) entry which is preliminary data.</text>
</comment>
<protein>
    <recommendedName>
        <fullName evidence="1">Aminotransferase-like plant mobile domain-containing protein</fullName>
    </recommendedName>
</protein>
<dbReference type="AlphaFoldDB" id="A0A9D3WJ30"/>
<reference evidence="2 3" key="1">
    <citation type="journal article" date="2021" name="Plant Biotechnol. J.">
        <title>Multi-omics assisted identification of the key and species-specific regulatory components of drought-tolerant mechanisms in Gossypium stocksii.</title>
        <authorList>
            <person name="Yu D."/>
            <person name="Ke L."/>
            <person name="Zhang D."/>
            <person name="Wu Y."/>
            <person name="Sun Y."/>
            <person name="Mei J."/>
            <person name="Sun J."/>
            <person name="Sun Y."/>
        </authorList>
    </citation>
    <scope>NUCLEOTIDE SEQUENCE [LARGE SCALE GENOMIC DNA]</scope>
    <source>
        <strain evidence="3">cv. E1</strain>
        <tissue evidence="2">Leaf</tissue>
    </source>
</reference>
<accession>A0A9D3WJ30</accession>
<dbReference type="GO" id="GO:0010073">
    <property type="term" value="P:meristem maintenance"/>
    <property type="evidence" value="ECO:0007669"/>
    <property type="project" value="InterPro"/>
</dbReference>
<dbReference type="EMBL" id="JAIQCV010000001">
    <property type="protein sequence ID" value="KAH1130104.1"/>
    <property type="molecule type" value="Genomic_DNA"/>
</dbReference>
<dbReference type="PANTHER" id="PTHR46033:SF8">
    <property type="entry name" value="PROTEIN MAINTENANCE OF MERISTEMS-LIKE"/>
    <property type="match status" value="1"/>
</dbReference>
<gene>
    <name evidence="2" type="ORF">J1N35_001482</name>
</gene>
<sequence>MVVSLIRFDDKYISAAQPIMADDRVLEGFIHDMEKSAILEIHGHLQAAGFLHASHISRGYKLDLALISASVERWRPETNTFHLSCGDCAITLEDVVLQLDMPVDEPVIMGSAIVSGKVDICTSLLGKVLGKFEGRGIECDVDQWLPAPAVVVSLVATIVSTSQVQVAVINFAATAIPEGAAEDANVYIATDDDTDTNAHVVVNDNVDAKYISDVPDIWGTLWLHTYNDPNTACITVLQEWPIVTTIERRSEKYTMTGEDDATIDHGGR</sequence>
<feature type="domain" description="Aminotransferase-like plant mobile" evidence="1">
    <location>
        <begin position="50"/>
        <end position="132"/>
    </location>
</feature>
<proteinExistence type="predicted"/>
<keyword evidence="3" id="KW-1185">Reference proteome</keyword>
<dbReference type="Proteomes" id="UP000828251">
    <property type="component" value="Unassembled WGS sequence"/>
</dbReference>
<organism evidence="2 3">
    <name type="scientific">Gossypium stocksii</name>
    <dbReference type="NCBI Taxonomy" id="47602"/>
    <lineage>
        <taxon>Eukaryota</taxon>
        <taxon>Viridiplantae</taxon>
        <taxon>Streptophyta</taxon>
        <taxon>Embryophyta</taxon>
        <taxon>Tracheophyta</taxon>
        <taxon>Spermatophyta</taxon>
        <taxon>Magnoliopsida</taxon>
        <taxon>eudicotyledons</taxon>
        <taxon>Gunneridae</taxon>
        <taxon>Pentapetalae</taxon>
        <taxon>rosids</taxon>
        <taxon>malvids</taxon>
        <taxon>Malvales</taxon>
        <taxon>Malvaceae</taxon>
        <taxon>Malvoideae</taxon>
        <taxon>Gossypium</taxon>
    </lineage>
</organism>
<evidence type="ECO:0000313" key="3">
    <source>
        <dbReference type="Proteomes" id="UP000828251"/>
    </source>
</evidence>
<dbReference type="Pfam" id="PF10536">
    <property type="entry name" value="PMD"/>
    <property type="match status" value="1"/>
</dbReference>
<dbReference type="OrthoDB" id="1937804at2759"/>
<dbReference type="InterPro" id="IPR044824">
    <property type="entry name" value="MAIN-like"/>
</dbReference>
<dbReference type="InterPro" id="IPR019557">
    <property type="entry name" value="AminoTfrase-like_pln_mobile"/>
</dbReference>